<dbReference type="EMBL" id="DVOB01000060">
    <property type="protein sequence ID" value="HIU95608.1"/>
    <property type="molecule type" value="Genomic_DNA"/>
</dbReference>
<dbReference type="InterPro" id="IPR009057">
    <property type="entry name" value="Homeodomain-like_sf"/>
</dbReference>
<name>A0A9D1N5M5_9FIRM</name>
<protein>
    <submittedName>
        <fullName evidence="5">Helix-turn-helix transcriptional regulator</fullName>
    </submittedName>
</protein>
<evidence type="ECO:0000256" key="1">
    <source>
        <dbReference type="ARBA" id="ARBA00023015"/>
    </source>
</evidence>
<dbReference type="Proteomes" id="UP000824130">
    <property type="component" value="Unassembled WGS sequence"/>
</dbReference>
<keyword evidence="2" id="KW-0238">DNA-binding</keyword>
<keyword evidence="1" id="KW-0805">Transcription regulation</keyword>
<accession>A0A9D1N5M5</accession>
<dbReference type="InterPro" id="IPR020449">
    <property type="entry name" value="Tscrpt_reg_AraC-type_HTH"/>
</dbReference>
<dbReference type="PROSITE" id="PS00041">
    <property type="entry name" value="HTH_ARAC_FAMILY_1"/>
    <property type="match status" value="1"/>
</dbReference>
<evidence type="ECO:0000259" key="4">
    <source>
        <dbReference type="PROSITE" id="PS01124"/>
    </source>
</evidence>
<evidence type="ECO:0000313" key="6">
    <source>
        <dbReference type="Proteomes" id="UP000824130"/>
    </source>
</evidence>
<dbReference type="InterPro" id="IPR018062">
    <property type="entry name" value="HTH_AraC-typ_CS"/>
</dbReference>
<reference evidence="5" key="1">
    <citation type="submission" date="2020-10" db="EMBL/GenBank/DDBJ databases">
        <authorList>
            <person name="Gilroy R."/>
        </authorList>
    </citation>
    <scope>NUCLEOTIDE SEQUENCE</scope>
    <source>
        <strain evidence="5">ChiSjej4B22-8349</strain>
    </source>
</reference>
<evidence type="ECO:0000256" key="2">
    <source>
        <dbReference type="ARBA" id="ARBA00023125"/>
    </source>
</evidence>
<proteinExistence type="predicted"/>
<dbReference type="PROSITE" id="PS01124">
    <property type="entry name" value="HTH_ARAC_FAMILY_2"/>
    <property type="match status" value="1"/>
</dbReference>
<dbReference type="Pfam" id="PF12833">
    <property type="entry name" value="HTH_18"/>
    <property type="match status" value="1"/>
</dbReference>
<dbReference type="PANTHER" id="PTHR47893">
    <property type="entry name" value="REGULATORY PROTEIN PCHR"/>
    <property type="match status" value="1"/>
</dbReference>
<comment type="caution">
    <text evidence="5">The sequence shown here is derived from an EMBL/GenBank/DDBJ whole genome shotgun (WGS) entry which is preliminary data.</text>
</comment>
<dbReference type="SUPFAM" id="SSF46689">
    <property type="entry name" value="Homeodomain-like"/>
    <property type="match status" value="1"/>
</dbReference>
<dbReference type="Gene3D" id="1.10.10.60">
    <property type="entry name" value="Homeodomain-like"/>
    <property type="match status" value="1"/>
</dbReference>
<keyword evidence="3" id="KW-0804">Transcription</keyword>
<dbReference type="GO" id="GO:0043565">
    <property type="term" value="F:sequence-specific DNA binding"/>
    <property type="evidence" value="ECO:0007669"/>
    <property type="project" value="InterPro"/>
</dbReference>
<dbReference type="GO" id="GO:0003700">
    <property type="term" value="F:DNA-binding transcription factor activity"/>
    <property type="evidence" value="ECO:0007669"/>
    <property type="project" value="InterPro"/>
</dbReference>
<sequence>MMETADKGKYLSEMLCQSQGESLTRFVGRIPVELGEFHIEERASRQGISVADWRMQWNSDIRVKKGGQEGRDMVQLVFFVNHGMAWEMEGRKAPVCMRQGEICLYRDRALGSEGEYEGGCQLIFKSVQIPTERFLRVTEECIGGKASREAAVMMDRTAKIKVTPRIKRLFTELSETGRYSRGLSDLYLEGKVWELVSEFFEVAGGGARSQGKSRVSRTDRAMVMQVKERIDRDCVDVPTSELLAKEAGMSISKLNRDFRAAFGTSLHAYVIEKRLDLAACLLSEGSESVSQVAAMCGYTNMSHFSSAFRRRYGVPPKDWSR</sequence>
<dbReference type="InterPro" id="IPR053142">
    <property type="entry name" value="PchR_regulatory_protein"/>
</dbReference>
<dbReference type="SMART" id="SM00342">
    <property type="entry name" value="HTH_ARAC"/>
    <property type="match status" value="1"/>
</dbReference>
<organism evidence="5 6">
    <name type="scientific">Candidatus Allocopromorpha excrementipullorum</name>
    <dbReference type="NCBI Taxonomy" id="2840743"/>
    <lineage>
        <taxon>Bacteria</taxon>
        <taxon>Bacillati</taxon>
        <taxon>Bacillota</taxon>
        <taxon>Clostridia</taxon>
        <taxon>Eubacteriales</taxon>
        <taxon>Eubacteriaceae</taxon>
        <taxon>Eubacteriaceae incertae sedis</taxon>
        <taxon>Candidatus Allocopromorpha</taxon>
    </lineage>
</organism>
<feature type="domain" description="HTH araC/xylS-type" evidence="4">
    <location>
        <begin position="220"/>
        <end position="321"/>
    </location>
</feature>
<dbReference type="PRINTS" id="PR00032">
    <property type="entry name" value="HTHARAC"/>
</dbReference>
<dbReference type="PANTHER" id="PTHR47893:SF1">
    <property type="entry name" value="REGULATORY PROTEIN PCHR"/>
    <property type="match status" value="1"/>
</dbReference>
<dbReference type="AlphaFoldDB" id="A0A9D1N5M5"/>
<evidence type="ECO:0000256" key="3">
    <source>
        <dbReference type="ARBA" id="ARBA00023163"/>
    </source>
</evidence>
<dbReference type="InterPro" id="IPR018060">
    <property type="entry name" value="HTH_AraC"/>
</dbReference>
<reference evidence="5" key="2">
    <citation type="journal article" date="2021" name="PeerJ">
        <title>Extensive microbial diversity within the chicken gut microbiome revealed by metagenomics and culture.</title>
        <authorList>
            <person name="Gilroy R."/>
            <person name="Ravi A."/>
            <person name="Getino M."/>
            <person name="Pursley I."/>
            <person name="Horton D.L."/>
            <person name="Alikhan N.F."/>
            <person name="Baker D."/>
            <person name="Gharbi K."/>
            <person name="Hall N."/>
            <person name="Watson M."/>
            <person name="Adriaenssens E.M."/>
            <person name="Foster-Nyarko E."/>
            <person name="Jarju S."/>
            <person name="Secka A."/>
            <person name="Antonio M."/>
            <person name="Oren A."/>
            <person name="Chaudhuri R.R."/>
            <person name="La Ragione R."/>
            <person name="Hildebrand F."/>
            <person name="Pallen M.J."/>
        </authorList>
    </citation>
    <scope>NUCLEOTIDE SEQUENCE</scope>
    <source>
        <strain evidence="5">ChiSjej4B22-8349</strain>
    </source>
</reference>
<gene>
    <name evidence="5" type="ORF">IAD25_02725</name>
</gene>
<evidence type="ECO:0000313" key="5">
    <source>
        <dbReference type="EMBL" id="HIU95608.1"/>
    </source>
</evidence>